<keyword evidence="1" id="KW-0812">Transmembrane</keyword>
<organism evidence="2 3">
    <name type="scientific">Fodinibius salinus</name>
    <dbReference type="NCBI Taxonomy" id="860790"/>
    <lineage>
        <taxon>Bacteria</taxon>
        <taxon>Pseudomonadati</taxon>
        <taxon>Balneolota</taxon>
        <taxon>Balneolia</taxon>
        <taxon>Balneolales</taxon>
        <taxon>Balneolaceae</taxon>
        <taxon>Fodinibius</taxon>
    </lineage>
</organism>
<gene>
    <name evidence="2" type="ORF">LX73_0776</name>
</gene>
<evidence type="ECO:0000256" key="1">
    <source>
        <dbReference type="SAM" id="Phobius"/>
    </source>
</evidence>
<proteinExistence type="predicted"/>
<keyword evidence="1" id="KW-1133">Transmembrane helix</keyword>
<sequence length="160" mass="17754">MKPSRFLAYATLIIVVAGGAIWYIINDYYDTKAARQSQKADIVMYKNEGCQCCDKWAYYMQGKGYSVKTVTSRVLSQVKAEQEIPQNMGACHTALIGDYVVEGHVPVEDVKRLLREQPDAKGIVVPGMPASSPGMNTALNEPFKVYLLKNDGSTELFAQH</sequence>
<dbReference type="Pfam" id="PF04214">
    <property type="entry name" value="DUF411"/>
    <property type="match status" value="1"/>
</dbReference>
<feature type="transmembrane region" description="Helical" evidence="1">
    <location>
        <begin position="6"/>
        <end position="25"/>
    </location>
</feature>
<name>A0A5D3YSD8_9BACT</name>
<dbReference type="InterPro" id="IPR007332">
    <property type="entry name" value="DUF411"/>
</dbReference>
<dbReference type="Proteomes" id="UP000324595">
    <property type="component" value="Unassembled WGS sequence"/>
</dbReference>
<dbReference type="EMBL" id="VNHY01000001">
    <property type="protein sequence ID" value="TYP95471.1"/>
    <property type="molecule type" value="Genomic_DNA"/>
</dbReference>
<accession>A0A5D3YSD8</accession>
<evidence type="ECO:0000313" key="3">
    <source>
        <dbReference type="Proteomes" id="UP000324595"/>
    </source>
</evidence>
<dbReference type="AlphaFoldDB" id="A0A5D3YSD8"/>
<evidence type="ECO:0008006" key="4">
    <source>
        <dbReference type="Google" id="ProtNLM"/>
    </source>
</evidence>
<keyword evidence="1" id="KW-0472">Membrane</keyword>
<dbReference type="RefSeq" id="WP_211359352.1">
    <property type="nucleotide sequence ID" value="NZ_VNHY01000001.1"/>
</dbReference>
<evidence type="ECO:0000313" key="2">
    <source>
        <dbReference type="EMBL" id="TYP95471.1"/>
    </source>
</evidence>
<reference evidence="2 3" key="1">
    <citation type="submission" date="2019-07" db="EMBL/GenBank/DDBJ databases">
        <title>Genomic Encyclopedia of Archaeal and Bacterial Type Strains, Phase II (KMG-II): from individual species to whole genera.</title>
        <authorList>
            <person name="Goeker M."/>
        </authorList>
    </citation>
    <scope>NUCLEOTIDE SEQUENCE [LARGE SCALE GENOMIC DNA]</scope>
    <source>
        <strain evidence="2 3">DSM 21935</strain>
    </source>
</reference>
<comment type="caution">
    <text evidence="2">The sequence shown here is derived from an EMBL/GenBank/DDBJ whole genome shotgun (WGS) entry which is preliminary data.</text>
</comment>
<keyword evidence="3" id="KW-1185">Reference proteome</keyword>
<protein>
    <recommendedName>
        <fullName evidence="4">Metal-binding protein</fullName>
    </recommendedName>
</protein>